<dbReference type="SUPFAM" id="SSF55874">
    <property type="entry name" value="ATPase domain of HSP90 chaperone/DNA topoisomerase II/histidine kinase"/>
    <property type="match status" value="1"/>
</dbReference>
<dbReference type="CDD" id="cd07043">
    <property type="entry name" value="STAS_anti-anti-sigma_factors"/>
    <property type="match status" value="1"/>
</dbReference>
<feature type="domain" description="STAS" evidence="2">
    <location>
        <begin position="10"/>
        <end position="108"/>
    </location>
</feature>
<dbReference type="Gene3D" id="3.30.565.10">
    <property type="entry name" value="Histidine kinase-like ATPase, C-terminal domain"/>
    <property type="match status" value="1"/>
</dbReference>
<dbReference type="InterPro" id="IPR036513">
    <property type="entry name" value="STAS_dom_sf"/>
</dbReference>
<gene>
    <name evidence="3" type="ORF">PLAM_1437</name>
</gene>
<sequence length="410" mass="46107">MEMVGQVPEEKFQIILTGDIAYVRLPERLSILEAVSFKSTFQNVISLSPPPKKIILDFSQTIFIDSSGIGALISNLKTTKAKGIELVLKSVGSQVMAVFSLTSLDEVLTIEPPSADDKLKDKTRGEHSLPVTHPSVRSWLKRLIDITGAIVGLSISSVLAVPIIIAIRLDSPGPIFFGQVRCGWMGKRFRIWKFRSMCTNAEALKDKIPNQAKGAIFKNDNDPRITKVGQILRRTSLDELPQFWNVLTGEMSLVGTRPPTPDEVERYEVPPLLAQSNLQVKTALTALEEVLFWFDKIAADFLPDGILHQCQIALTEGFTNAVRHAHCALPETTPIELEIRIFSPWIEIKIWDRGEPFNLEKALESVLEMHTDPLEHEGGRGLIFMSKLMDELYYIRLEDHRNCLVMRKQI</sequence>
<dbReference type="Pfam" id="PF01740">
    <property type="entry name" value="STAS"/>
    <property type="match status" value="1"/>
</dbReference>
<evidence type="ECO:0000259" key="2">
    <source>
        <dbReference type="PROSITE" id="PS50801"/>
    </source>
</evidence>
<dbReference type="EMBL" id="LO018304">
    <property type="protein sequence ID" value="CUM59404.1"/>
    <property type="molecule type" value="Genomic_DNA"/>
</dbReference>
<reference evidence="3" key="1">
    <citation type="submission" date="2015-09" db="EMBL/GenBank/DDBJ databases">
        <authorList>
            <person name="Jackson K.R."/>
            <person name="Lunt B.L."/>
            <person name="Fisher J.N.B."/>
            <person name="Gardner A.V."/>
            <person name="Bailey M.E."/>
            <person name="Deus L.M."/>
            <person name="Earl A.S."/>
            <person name="Gibby P.D."/>
            <person name="Hartmann K.A."/>
            <person name="Liu J.E."/>
            <person name="Manci A.M."/>
            <person name="Nielsen D.A."/>
            <person name="Solomon M.B."/>
            <person name="Breakwell D.P."/>
            <person name="Burnett S.H."/>
            <person name="Grose J.H."/>
        </authorList>
    </citation>
    <scope>NUCLEOTIDE SEQUENCE</scope>
    <source>
        <strain evidence="3">7805</strain>
    </source>
</reference>
<evidence type="ECO:0000256" key="1">
    <source>
        <dbReference type="ARBA" id="ARBA00006464"/>
    </source>
</evidence>
<accession>A0A1J1JGN8</accession>
<dbReference type="InterPro" id="IPR003362">
    <property type="entry name" value="Bact_transf"/>
</dbReference>
<dbReference type="CDD" id="cd16936">
    <property type="entry name" value="HATPase_RsbW-like"/>
    <property type="match status" value="1"/>
</dbReference>
<dbReference type="InterPro" id="IPR002645">
    <property type="entry name" value="STAS_dom"/>
</dbReference>
<dbReference type="InterPro" id="IPR036890">
    <property type="entry name" value="HATPase_C_sf"/>
</dbReference>
<organism evidence="3">
    <name type="scientific">Planktothrix agardhii</name>
    <name type="common">Oscillatoria agardhii</name>
    <dbReference type="NCBI Taxonomy" id="1160"/>
    <lineage>
        <taxon>Bacteria</taxon>
        <taxon>Bacillati</taxon>
        <taxon>Cyanobacteriota</taxon>
        <taxon>Cyanophyceae</taxon>
        <taxon>Oscillatoriophycideae</taxon>
        <taxon>Oscillatoriales</taxon>
        <taxon>Microcoleaceae</taxon>
        <taxon>Planktothrix</taxon>
    </lineage>
</organism>
<proteinExistence type="inferred from homology"/>
<dbReference type="PROSITE" id="PS50801">
    <property type="entry name" value="STAS"/>
    <property type="match status" value="1"/>
</dbReference>
<dbReference type="Pfam" id="PF02397">
    <property type="entry name" value="Bac_transf"/>
    <property type="match status" value="1"/>
</dbReference>
<name>A0A1J1JGN8_PLAAG</name>
<comment type="similarity">
    <text evidence="1">Belongs to the bacterial sugar transferase family.</text>
</comment>
<protein>
    <recommendedName>
        <fullName evidence="2">STAS domain-containing protein</fullName>
    </recommendedName>
</protein>
<dbReference type="GO" id="GO:0016780">
    <property type="term" value="F:phosphotransferase activity, for other substituted phosphate groups"/>
    <property type="evidence" value="ECO:0007669"/>
    <property type="project" value="TreeGrafter"/>
</dbReference>
<dbReference type="SUPFAM" id="SSF52091">
    <property type="entry name" value="SpoIIaa-like"/>
    <property type="match status" value="1"/>
</dbReference>
<dbReference type="PANTHER" id="PTHR30576:SF10">
    <property type="entry name" value="SLL5057 PROTEIN"/>
    <property type="match status" value="1"/>
</dbReference>
<dbReference type="Gene3D" id="3.30.750.24">
    <property type="entry name" value="STAS domain"/>
    <property type="match status" value="1"/>
</dbReference>
<dbReference type="PANTHER" id="PTHR30576">
    <property type="entry name" value="COLANIC BIOSYNTHESIS UDP-GLUCOSE LIPID CARRIER TRANSFERASE"/>
    <property type="match status" value="1"/>
</dbReference>
<evidence type="ECO:0000313" key="3">
    <source>
        <dbReference type="EMBL" id="CUM59404.1"/>
    </source>
</evidence>
<dbReference type="AlphaFoldDB" id="A0A1J1JGN8"/>